<dbReference type="Proteomes" id="UP000813461">
    <property type="component" value="Unassembled WGS sequence"/>
</dbReference>
<keyword evidence="3" id="KW-1185">Reference proteome</keyword>
<evidence type="ECO:0000313" key="3">
    <source>
        <dbReference type="Proteomes" id="UP000813461"/>
    </source>
</evidence>
<accession>A0A8K0QTK3</accession>
<proteinExistence type="predicted"/>
<sequence length="292" mass="31804">MATSQSANLVYHESSPGRAHTRRSSSRRSYAPSLSRSASNLDSPRGFCPKDGDAFSYNPAHLQNWFLPRELWDRIPAVLKSSVVAVQHSGAAVLTGFERLDKHSEALDGGRPDLRVLTDEPVVSLDDLPLQKYRTVSNASSVFFSDFSSPVTVGSPDSQSSHGSPVISSSQSQTMSPLSPVSLGPAAHPLDGPGRPREHSFTTPLESRDAHYALELSHLRTEALPRLRHLGHKVDTEWYEVKRSGAVSAEDTNAFENWWAEKKCSILTLSETGKRLANESGLASTGMGWTAP</sequence>
<name>A0A8K0QTK3_9PLEO</name>
<dbReference type="AlphaFoldDB" id="A0A8K0QTK3"/>
<comment type="caution">
    <text evidence="2">The sequence shown here is derived from an EMBL/GenBank/DDBJ whole genome shotgun (WGS) entry which is preliminary data.</text>
</comment>
<feature type="region of interest" description="Disordered" evidence="1">
    <location>
        <begin position="154"/>
        <end position="202"/>
    </location>
</feature>
<gene>
    <name evidence="2" type="ORF">FB567DRAFT_254193</name>
</gene>
<feature type="compositionally biased region" description="Low complexity" evidence="1">
    <location>
        <begin position="27"/>
        <end position="39"/>
    </location>
</feature>
<organism evidence="2 3">
    <name type="scientific">Paraphoma chrysanthemicola</name>
    <dbReference type="NCBI Taxonomy" id="798071"/>
    <lineage>
        <taxon>Eukaryota</taxon>
        <taxon>Fungi</taxon>
        <taxon>Dikarya</taxon>
        <taxon>Ascomycota</taxon>
        <taxon>Pezizomycotina</taxon>
        <taxon>Dothideomycetes</taxon>
        <taxon>Pleosporomycetidae</taxon>
        <taxon>Pleosporales</taxon>
        <taxon>Pleosporineae</taxon>
        <taxon>Phaeosphaeriaceae</taxon>
        <taxon>Paraphoma</taxon>
    </lineage>
</organism>
<dbReference type="OrthoDB" id="3898724at2759"/>
<evidence type="ECO:0000313" key="2">
    <source>
        <dbReference type="EMBL" id="KAH7067726.1"/>
    </source>
</evidence>
<feature type="compositionally biased region" description="Low complexity" evidence="1">
    <location>
        <begin position="154"/>
        <end position="180"/>
    </location>
</feature>
<evidence type="ECO:0000256" key="1">
    <source>
        <dbReference type="SAM" id="MobiDB-lite"/>
    </source>
</evidence>
<protein>
    <submittedName>
        <fullName evidence="2">Uncharacterized protein</fullName>
    </submittedName>
</protein>
<reference evidence="2" key="1">
    <citation type="journal article" date="2021" name="Nat. Commun.">
        <title>Genetic determinants of endophytism in the Arabidopsis root mycobiome.</title>
        <authorList>
            <person name="Mesny F."/>
            <person name="Miyauchi S."/>
            <person name="Thiergart T."/>
            <person name="Pickel B."/>
            <person name="Atanasova L."/>
            <person name="Karlsson M."/>
            <person name="Huettel B."/>
            <person name="Barry K.W."/>
            <person name="Haridas S."/>
            <person name="Chen C."/>
            <person name="Bauer D."/>
            <person name="Andreopoulos W."/>
            <person name="Pangilinan J."/>
            <person name="LaButti K."/>
            <person name="Riley R."/>
            <person name="Lipzen A."/>
            <person name="Clum A."/>
            <person name="Drula E."/>
            <person name="Henrissat B."/>
            <person name="Kohler A."/>
            <person name="Grigoriev I.V."/>
            <person name="Martin F.M."/>
            <person name="Hacquard S."/>
        </authorList>
    </citation>
    <scope>NUCLEOTIDE SEQUENCE</scope>
    <source>
        <strain evidence="2">MPI-SDFR-AT-0120</strain>
    </source>
</reference>
<dbReference type="EMBL" id="JAGMVJ010000034">
    <property type="protein sequence ID" value="KAH7067726.1"/>
    <property type="molecule type" value="Genomic_DNA"/>
</dbReference>
<feature type="region of interest" description="Disordered" evidence="1">
    <location>
        <begin position="1"/>
        <end position="45"/>
    </location>
</feature>